<accession>A0AC34FTQ8</accession>
<protein>
    <submittedName>
        <fullName evidence="2">Uncharacterized protein</fullName>
    </submittedName>
</protein>
<proteinExistence type="predicted"/>
<organism evidence="1 2">
    <name type="scientific">Panagrolaimus sp. ES5</name>
    <dbReference type="NCBI Taxonomy" id="591445"/>
    <lineage>
        <taxon>Eukaryota</taxon>
        <taxon>Metazoa</taxon>
        <taxon>Ecdysozoa</taxon>
        <taxon>Nematoda</taxon>
        <taxon>Chromadorea</taxon>
        <taxon>Rhabditida</taxon>
        <taxon>Tylenchina</taxon>
        <taxon>Panagrolaimomorpha</taxon>
        <taxon>Panagrolaimoidea</taxon>
        <taxon>Panagrolaimidae</taxon>
        <taxon>Panagrolaimus</taxon>
    </lineage>
</organism>
<sequence length="138" mass="15544">MKVVNDKKVNDLLESGIDDINLSEVGVISGDEEFLKDLSKSPKKDGTDVTNHKHDATFGKQREIREKIHAVQETLKKKRSNSTKNQGRKFGVIYKHNGFDEGQQKHHDENEESDEEVEAEEDAMIKATIGDSVKSPPK</sequence>
<evidence type="ECO:0000313" key="1">
    <source>
        <dbReference type="Proteomes" id="UP000887579"/>
    </source>
</evidence>
<name>A0AC34FTQ8_9BILA</name>
<dbReference type="Proteomes" id="UP000887579">
    <property type="component" value="Unplaced"/>
</dbReference>
<reference evidence="2" key="1">
    <citation type="submission" date="2022-11" db="UniProtKB">
        <authorList>
            <consortium name="WormBaseParasite"/>
        </authorList>
    </citation>
    <scope>IDENTIFICATION</scope>
</reference>
<evidence type="ECO:0000313" key="2">
    <source>
        <dbReference type="WBParaSite" id="ES5_v2.g20630.t1"/>
    </source>
</evidence>
<dbReference type="WBParaSite" id="ES5_v2.g20630.t1">
    <property type="protein sequence ID" value="ES5_v2.g20630.t1"/>
    <property type="gene ID" value="ES5_v2.g20630"/>
</dbReference>